<dbReference type="EMBL" id="JAATEN010000011">
    <property type="protein sequence ID" value="NJQ02019.1"/>
    <property type="molecule type" value="Genomic_DNA"/>
</dbReference>
<dbReference type="InterPro" id="IPR006342">
    <property type="entry name" value="FkbM_mtfrase"/>
</dbReference>
<feature type="domain" description="Methyltransferase FkbM" evidence="1">
    <location>
        <begin position="55"/>
        <end position="225"/>
    </location>
</feature>
<reference evidence="2 3" key="1">
    <citation type="submission" date="2020-03" db="EMBL/GenBank/DDBJ databases">
        <title>WGS of actinomycetes isolated from Thailand.</title>
        <authorList>
            <person name="Thawai C."/>
        </authorList>
    </citation>
    <scope>NUCLEOTIDE SEQUENCE [LARGE SCALE GENOMIC DNA]</scope>
    <source>
        <strain evidence="2 3">PLAI 1-29</strain>
    </source>
</reference>
<keyword evidence="2" id="KW-0808">Transferase</keyword>
<dbReference type="PANTHER" id="PTHR34203:SF13">
    <property type="entry name" value="EXPRESSED PROTEIN"/>
    <property type="match status" value="1"/>
</dbReference>
<evidence type="ECO:0000313" key="3">
    <source>
        <dbReference type="Proteomes" id="UP000695264"/>
    </source>
</evidence>
<protein>
    <submittedName>
        <fullName evidence="2">FkbM family methyltransferase</fullName>
    </submittedName>
</protein>
<gene>
    <name evidence="2" type="ORF">HCK00_16120</name>
</gene>
<dbReference type="InterPro" id="IPR052514">
    <property type="entry name" value="SAM-dependent_MTase"/>
</dbReference>
<dbReference type="NCBIfam" id="TIGR01444">
    <property type="entry name" value="fkbM_fam"/>
    <property type="match status" value="1"/>
</dbReference>
<keyword evidence="2" id="KW-0489">Methyltransferase</keyword>
<comment type="caution">
    <text evidence="2">The sequence shown here is derived from an EMBL/GenBank/DDBJ whole genome shotgun (WGS) entry which is preliminary data.</text>
</comment>
<evidence type="ECO:0000259" key="1">
    <source>
        <dbReference type="Pfam" id="PF05050"/>
    </source>
</evidence>
<dbReference type="PANTHER" id="PTHR34203">
    <property type="entry name" value="METHYLTRANSFERASE, FKBM FAMILY PROTEIN"/>
    <property type="match status" value="1"/>
</dbReference>
<name>A0ABX1C2Z7_9ACTN</name>
<dbReference type="InterPro" id="IPR029063">
    <property type="entry name" value="SAM-dependent_MTases_sf"/>
</dbReference>
<dbReference type="SUPFAM" id="SSF53335">
    <property type="entry name" value="S-adenosyl-L-methionine-dependent methyltransferases"/>
    <property type="match status" value="1"/>
</dbReference>
<proteinExistence type="predicted"/>
<dbReference type="Gene3D" id="3.40.50.150">
    <property type="entry name" value="Vaccinia Virus protein VP39"/>
    <property type="match status" value="1"/>
</dbReference>
<evidence type="ECO:0000313" key="2">
    <source>
        <dbReference type="EMBL" id="NJQ02019.1"/>
    </source>
</evidence>
<accession>A0ABX1C2Z7</accession>
<dbReference type="Pfam" id="PF05050">
    <property type="entry name" value="Methyltransf_21"/>
    <property type="match status" value="1"/>
</dbReference>
<organism evidence="2 3">
    <name type="scientific">Streptomyces zingiberis</name>
    <dbReference type="NCBI Taxonomy" id="2053010"/>
    <lineage>
        <taxon>Bacteria</taxon>
        <taxon>Bacillati</taxon>
        <taxon>Actinomycetota</taxon>
        <taxon>Actinomycetes</taxon>
        <taxon>Kitasatosporales</taxon>
        <taxon>Streptomycetaceae</taxon>
        <taxon>Streptomyces</taxon>
    </lineage>
</organism>
<keyword evidence="3" id="KW-1185">Reference proteome</keyword>
<dbReference type="GO" id="GO:0032259">
    <property type="term" value="P:methylation"/>
    <property type="evidence" value="ECO:0007669"/>
    <property type="project" value="UniProtKB-KW"/>
</dbReference>
<sequence>MSGIAADTGLHKVELAPGTWFWVPHEGEAHWQYGEMFREGCYDDVRLPADALVVDVGANIGLFSYFVRQLSPTARVLAFEPMPLPLAALRRNLDLHGMAAGVTVQECALGARTEEAVPFVYYPRAPGNSTRYPEQKELQIDVLSREGPREYVRSYYVGTQVPVRVERLSAFLTRGDRVDLLKIDVEGAELDVLHGIEAAHWPLLDQVVLEVQDLDGRLDAVLALLELRGLTAAVRPAPLIPADIRTYVVHAVRAKTGTA</sequence>
<dbReference type="RefSeq" id="WP_168102649.1">
    <property type="nucleotide sequence ID" value="NZ_JAATEN010000011.1"/>
</dbReference>
<dbReference type="Proteomes" id="UP000695264">
    <property type="component" value="Unassembled WGS sequence"/>
</dbReference>
<dbReference type="GO" id="GO:0008168">
    <property type="term" value="F:methyltransferase activity"/>
    <property type="evidence" value="ECO:0007669"/>
    <property type="project" value="UniProtKB-KW"/>
</dbReference>